<feature type="region of interest" description="Disordered" evidence="1">
    <location>
        <begin position="500"/>
        <end position="544"/>
    </location>
</feature>
<accession>A0A8J1UKC5</accession>
<gene>
    <name evidence="3" type="ORF">OFUS_LOCUS18552</name>
</gene>
<evidence type="ECO:0000256" key="2">
    <source>
        <dbReference type="SAM" id="SignalP"/>
    </source>
</evidence>
<dbReference type="Proteomes" id="UP000749559">
    <property type="component" value="Unassembled WGS sequence"/>
</dbReference>
<keyword evidence="2" id="KW-0732">Signal</keyword>
<protein>
    <submittedName>
        <fullName evidence="3">Uncharacterized protein</fullName>
    </submittedName>
</protein>
<keyword evidence="4" id="KW-1185">Reference proteome</keyword>
<proteinExistence type="predicted"/>
<feature type="chain" id="PRO_5043927300" evidence="2">
    <location>
        <begin position="22"/>
        <end position="573"/>
    </location>
</feature>
<feature type="signal peptide" evidence="2">
    <location>
        <begin position="1"/>
        <end position="21"/>
    </location>
</feature>
<name>A0A8J1UKC5_OWEFU</name>
<dbReference type="OrthoDB" id="6328115at2759"/>
<comment type="caution">
    <text evidence="3">The sequence shown here is derived from an EMBL/GenBank/DDBJ whole genome shotgun (WGS) entry which is preliminary data.</text>
</comment>
<organism evidence="3 4">
    <name type="scientific">Owenia fusiformis</name>
    <name type="common">Polychaete worm</name>
    <dbReference type="NCBI Taxonomy" id="6347"/>
    <lineage>
        <taxon>Eukaryota</taxon>
        <taxon>Metazoa</taxon>
        <taxon>Spiralia</taxon>
        <taxon>Lophotrochozoa</taxon>
        <taxon>Annelida</taxon>
        <taxon>Polychaeta</taxon>
        <taxon>Sedentaria</taxon>
        <taxon>Canalipalpata</taxon>
        <taxon>Sabellida</taxon>
        <taxon>Oweniida</taxon>
        <taxon>Oweniidae</taxon>
        <taxon>Owenia</taxon>
    </lineage>
</organism>
<reference evidence="3" key="1">
    <citation type="submission" date="2022-03" db="EMBL/GenBank/DDBJ databases">
        <authorList>
            <person name="Martin C."/>
        </authorList>
    </citation>
    <scope>NUCLEOTIDE SEQUENCE</scope>
</reference>
<sequence length="573" mass="63337">MMRCNLSPLLLLAILPAAVFADESDPIPCTQCANCRQAYFYDINFVCNSDGSKEANGASVIPVCNCAKCTCDKGDEDWCEIESKLKSDIASFIAYSQADIVGTTLQNLPDGATLAFEYGANGVAANTWRGYLTGNGCTRATFKTYSCLQFHQAHEFFTVKVNKATADITFLNRVHAALVGGNDVQLKNKVISSVFYFTKLRAFLQHLMLLLAKGSAYGPGHQCISNTMCPTKYPLCKTTDCKCHECQAENDCTSKYKNKHLCVTNKAGLMVCGDPHVKQSVKGSDRWFCYDFVGVPGERYAFLNDGDFHISTTFINAKDGENRVDFVSDLDVDYSGVNIHFSPSSVVIKEPGQEPRNVKWNIGTVSVPHGYINMTRKRADFILNEGETKINVIRRGFAKKHPFLNFGLTQSKHIGDAAGGIMGSISNTVEFSPNVAGDGGIIEWLGNRVPVHEDSKYCLKVDKTFTTKFNGLLEKFRISKDDEAVLEVTNDDESVVEVTNDDEDEAFSARANNDEDKPEDETFSARAYNDEDEPFVSTATSDDGADVDALTDRIMRLVSNKLKQEIPKLRQKL</sequence>
<dbReference type="AlphaFoldDB" id="A0A8J1UKC5"/>
<evidence type="ECO:0000313" key="3">
    <source>
        <dbReference type="EMBL" id="CAH1793740.1"/>
    </source>
</evidence>
<evidence type="ECO:0000313" key="4">
    <source>
        <dbReference type="Proteomes" id="UP000749559"/>
    </source>
</evidence>
<dbReference type="EMBL" id="CAIIXF020000009">
    <property type="protein sequence ID" value="CAH1793740.1"/>
    <property type="molecule type" value="Genomic_DNA"/>
</dbReference>
<evidence type="ECO:0000256" key="1">
    <source>
        <dbReference type="SAM" id="MobiDB-lite"/>
    </source>
</evidence>